<dbReference type="Proteomes" id="UP000663836">
    <property type="component" value="Unassembled WGS sequence"/>
</dbReference>
<evidence type="ECO:0000313" key="4">
    <source>
        <dbReference type="Proteomes" id="UP000663836"/>
    </source>
</evidence>
<gene>
    <name evidence="3" type="ORF">JBS370_LOCUS29178</name>
    <name evidence="2" type="ORF">ZHD862_LOCUS29120</name>
</gene>
<organism evidence="3 4">
    <name type="scientific">Rotaria sordida</name>
    <dbReference type="NCBI Taxonomy" id="392033"/>
    <lineage>
        <taxon>Eukaryota</taxon>
        <taxon>Metazoa</taxon>
        <taxon>Spiralia</taxon>
        <taxon>Gnathifera</taxon>
        <taxon>Rotifera</taxon>
        <taxon>Eurotatoria</taxon>
        <taxon>Bdelloidea</taxon>
        <taxon>Philodinida</taxon>
        <taxon>Philodinidae</taxon>
        <taxon>Rotaria</taxon>
    </lineage>
</organism>
<accession>A0A819S569</accession>
<dbReference type="EMBL" id="CAJNOT010002519">
    <property type="protein sequence ID" value="CAF1323164.1"/>
    <property type="molecule type" value="Genomic_DNA"/>
</dbReference>
<comment type="caution">
    <text evidence="3">The sequence shown here is derived from an EMBL/GenBank/DDBJ whole genome shotgun (WGS) entry which is preliminary data.</text>
</comment>
<dbReference type="PROSITE" id="PS50181">
    <property type="entry name" value="FBOX"/>
    <property type="match status" value="1"/>
</dbReference>
<dbReference type="AlphaFoldDB" id="A0A819S569"/>
<feature type="domain" description="F-box" evidence="1">
    <location>
        <begin position="5"/>
        <end position="56"/>
    </location>
</feature>
<evidence type="ECO:0000259" key="1">
    <source>
        <dbReference type="PROSITE" id="PS50181"/>
    </source>
</evidence>
<protein>
    <recommendedName>
        <fullName evidence="1">F-box domain-containing protein</fullName>
    </recommendedName>
</protein>
<dbReference type="EMBL" id="CAJOBD010006176">
    <property type="protein sequence ID" value="CAF4053494.1"/>
    <property type="molecule type" value="Genomic_DNA"/>
</dbReference>
<reference evidence="3" key="1">
    <citation type="submission" date="2021-02" db="EMBL/GenBank/DDBJ databases">
        <authorList>
            <person name="Nowell W R."/>
        </authorList>
    </citation>
    <scope>NUCLEOTIDE SEQUENCE</scope>
</reference>
<evidence type="ECO:0000313" key="2">
    <source>
        <dbReference type="EMBL" id="CAF1323164.1"/>
    </source>
</evidence>
<proteinExistence type="predicted"/>
<dbReference type="Proteomes" id="UP000663864">
    <property type="component" value="Unassembled WGS sequence"/>
</dbReference>
<dbReference type="InterPro" id="IPR001810">
    <property type="entry name" value="F-box_dom"/>
</dbReference>
<name>A0A819S569_9BILA</name>
<sequence length="572" mass="67298">MNQSNINLLDLPNEILFIILKKLDNIDVLYSLLENIFTNTLNFVLTTLTDNIYSITDPILNQFCINILPKIHNNVKSLILDSISMEKILLAGDYPNLTQVKIFNFNETILSRYFTDQSPFRRIFQEQITDLILIFEKNFNEISEEFNTINLYTYVFNFFINLKYLSITGLFPYPFPHLNCRQSPITICLCSTLYKLSLDVPSLVDCYALLDGRLKQLTILILNIAMLNCRISNIYNMDDLPNLKCFSLKGFNCFIDSYDNKILPLLRRMLNLEELTLYFTVVNRTTFIDGTSIYNEILVYMPRLNKFNFGICTDIIIINNLIHRLSKDDIQQTFTNIIFQQVECIVTYSCRRGKCYVFSLPFMFNDLDYIGNRFPTIIFTYVRSLKLEDEVPFEHEFFIRIAWSFPLLEKLSIMNLKRQSSIAKKLNCDDNQLYSIVKFPYLTSIFFCDVHNDYVEQFLNDTKTHLPCLTKLTIVCNQLQLVTENFTRDRTRLNCINVKQLLNLGEPIINMSSQRYKLYEEFTKQYVELFGQTESETEQSKTNDHEISIEYDYGVELIQNYESWSASEFVEQ</sequence>
<evidence type="ECO:0000313" key="3">
    <source>
        <dbReference type="EMBL" id="CAF4053494.1"/>
    </source>
</evidence>